<dbReference type="AlphaFoldDB" id="A0AA35JG32"/>
<keyword evidence="3" id="KW-1185">Reference proteome</keyword>
<dbReference type="GO" id="GO:0005975">
    <property type="term" value="P:carbohydrate metabolic process"/>
    <property type="evidence" value="ECO:0007669"/>
    <property type="project" value="InterPro"/>
</dbReference>
<name>A0AA35JG32_SACK1</name>
<protein>
    <recommendedName>
        <fullName evidence="1">Glycosyl hydrolase family 13 catalytic domain-containing protein</fullName>
    </recommendedName>
</protein>
<dbReference type="RefSeq" id="XP_056087422.1">
    <property type="nucleotide sequence ID" value="XM_056227619.1"/>
</dbReference>
<dbReference type="Gene3D" id="3.20.20.80">
    <property type="entry name" value="Glycosidases"/>
    <property type="match status" value="1"/>
</dbReference>
<evidence type="ECO:0000313" key="2">
    <source>
        <dbReference type="EMBL" id="CAI4060759.1"/>
    </source>
</evidence>
<dbReference type="InterPro" id="IPR006047">
    <property type="entry name" value="GH13_cat_dom"/>
</dbReference>
<organism evidence="2 3">
    <name type="scientific">Saccharomyces kudriavzevii (strain ATCC MYA-4449 / AS 2.2408 / CBS 8840 / NBRC 1802 / NCYC 2889)</name>
    <name type="common">Yeast</name>
    <dbReference type="NCBI Taxonomy" id="226230"/>
    <lineage>
        <taxon>Eukaryota</taxon>
        <taxon>Fungi</taxon>
        <taxon>Dikarya</taxon>
        <taxon>Ascomycota</taxon>
        <taxon>Saccharomycotina</taxon>
        <taxon>Saccharomycetes</taxon>
        <taxon>Saccharomycetales</taxon>
        <taxon>Saccharomycetaceae</taxon>
        <taxon>Saccharomyces</taxon>
    </lineage>
</organism>
<reference evidence="2" key="1">
    <citation type="submission" date="2022-10" db="EMBL/GenBank/DDBJ databases">
        <authorList>
            <person name="Byrne P K."/>
        </authorList>
    </citation>
    <scope>NUCLEOTIDE SEQUENCE</scope>
    <source>
        <strain evidence="2">IFO1802</strain>
    </source>
</reference>
<evidence type="ECO:0000313" key="3">
    <source>
        <dbReference type="Proteomes" id="UP001162087"/>
    </source>
</evidence>
<evidence type="ECO:0000259" key="1">
    <source>
        <dbReference type="Pfam" id="PF00128"/>
    </source>
</evidence>
<dbReference type="GeneID" id="80923722"/>
<dbReference type="EMBL" id="OX365901">
    <property type="protein sequence ID" value="CAI4060759.1"/>
    <property type="molecule type" value="Genomic_DNA"/>
</dbReference>
<proteinExistence type="predicted"/>
<accession>A0AA35JG32</accession>
<gene>
    <name evidence="2" type="primary">SKDI06G0100</name>
    <name evidence="2" type="ORF">SKDI_06G0100</name>
</gene>
<sequence>MTVGEVGVGGEDDFKVYTSAKEEELNMVFNFKHISVGESPELKYELIPFTSKDFKLALAESFLFIEGTDC</sequence>
<dbReference type="Pfam" id="PF00128">
    <property type="entry name" value="Alpha-amylase"/>
    <property type="match status" value="1"/>
</dbReference>
<feature type="domain" description="Glycosyl hydrolase family 13 catalytic" evidence="1">
    <location>
        <begin position="1"/>
        <end position="66"/>
    </location>
</feature>
<dbReference type="Proteomes" id="UP001162087">
    <property type="component" value="Chromosome 6"/>
</dbReference>